<reference evidence="3" key="1">
    <citation type="submission" date="2020-04" db="EMBL/GenBank/DDBJ databases">
        <authorList>
            <person name="Zhang T."/>
        </authorList>
    </citation>
    <scope>NUCLEOTIDE SEQUENCE</scope>
    <source>
        <strain evidence="3">HKST-UBA01</strain>
    </source>
</reference>
<comment type="similarity">
    <text evidence="1">Belongs to the TolB family.</text>
</comment>
<dbReference type="PANTHER" id="PTHR36842:SF1">
    <property type="entry name" value="PROTEIN TOLB"/>
    <property type="match status" value="1"/>
</dbReference>
<gene>
    <name evidence="3" type="ORF">KC729_06140</name>
</gene>
<evidence type="ECO:0000313" key="3">
    <source>
        <dbReference type="EMBL" id="MCA9727245.1"/>
    </source>
</evidence>
<dbReference type="InterPro" id="IPR011044">
    <property type="entry name" value="Quino_amine_DH_bsu"/>
</dbReference>
<dbReference type="Gene3D" id="2.120.10.30">
    <property type="entry name" value="TolB, C-terminal domain"/>
    <property type="match status" value="1"/>
</dbReference>
<accession>A0A956LWX6</accession>
<dbReference type="InterPro" id="IPR011659">
    <property type="entry name" value="WD40"/>
</dbReference>
<dbReference type="EMBL" id="JAGQHR010000133">
    <property type="protein sequence ID" value="MCA9727245.1"/>
    <property type="molecule type" value="Genomic_DNA"/>
</dbReference>
<dbReference type="SUPFAM" id="SSF50969">
    <property type="entry name" value="YVTN repeat-like/Quinoprotein amine dehydrogenase"/>
    <property type="match status" value="1"/>
</dbReference>
<feature type="region of interest" description="Disordered" evidence="2">
    <location>
        <begin position="1"/>
        <end position="26"/>
    </location>
</feature>
<sequence length="466" mass="52405">MATRRAPIRSSSRSVKRTDRSGRNEPRTARWLSAALGMIGCILIAQPALSQYFGQNKVQYESFDFKVLRTDHFDVYFYPEERASAELAGRMAERWYARLSRYLGHELSGRQPLLLYASHPDFEQTNALSGVLGEGTGGVTEALKRRIVLPLAGPLAETDHVIGHELVHAFQYDITGEGRSVATDSPVLTRLPLWFVEGMAEYASIGPRDPQTAMWMRDATARDDLPDLGKLASNRYFPYRYGQAFLSFVAGTFGDDAIGRILQAPGRHGTIELGMKEALGADPDSVVKAWHRALHGQFDPWRDRLHPATDYGARILGEPETGRLQVGPVVSPDGRKMLLFSERDRFAINLFVIDVKTGDVLRRLSRNEVDPHFESLLFIRSAGSWAPDSRRVVFPAITRGRPELVIMDTETGERLREIRFSELGEIYDPAWSPDGRTIAFSALASGMTDLFVYDLQEDRLERWTDD</sequence>
<reference evidence="3" key="2">
    <citation type="journal article" date="2021" name="Microbiome">
        <title>Successional dynamics and alternative stable states in a saline activated sludge microbial community over 9 years.</title>
        <authorList>
            <person name="Wang Y."/>
            <person name="Ye J."/>
            <person name="Ju F."/>
            <person name="Liu L."/>
            <person name="Boyd J.A."/>
            <person name="Deng Y."/>
            <person name="Parks D.H."/>
            <person name="Jiang X."/>
            <person name="Yin X."/>
            <person name="Woodcroft B.J."/>
            <person name="Tyson G.W."/>
            <person name="Hugenholtz P."/>
            <person name="Polz M.F."/>
            <person name="Zhang T."/>
        </authorList>
    </citation>
    <scope>NUCLEOTIDE SEQUENCE</scope>
    <source>
        <strain evidence="3">HKST-UBA01</strain>
    </source>
</reference>
<comment type="caution">
    <text evidence="3">The sequence shown here is derived from an EMBL/GenBank/DDBJ whole genome shotgun (WGS) entry which is preliminary data.</text>
</comment>
<evidence type="ECO:0000313" key="4">
    <source>
        <dbReference type="Proteomes" id="UP000697710"/>
    </source>
</evidence>
<dbReference type="AlphaFoldDB" id="A0A956LWX6"/>
<dbReference type="InterPro" id="IPR011042">
    <property type="entry name" value="6-blade_b-propeller_TolB-like"/>
</dbReference>
<protein>
    <submittedName>
        <fullName evidence="3">PD40 domain-containing protein</fullName>
    </submittedName>
</protein>
<feature type="non-terminal residue" evidence="3">
    <location>
        <position position="466"/>
    </location>
</feature>
<dbReference type="Pfam" id="PF07676">
    <property type="entry name" value="PD40"/>
    <property type="match status" value="1"/>
</dbReference>
<organism evidence="3 4">
    <name type="scientific">Eiseniibacteriota bacterium</name>
    <dbReference type="NCBI Taxonomy" id="2212470"/>
    <lineage>
        <taxon>Bacteria</taxon>
        <taxon>Candidatus Eiseniibacteriota</taxon>
    </lineage>
</organism>
<name>A0A956LWX6_UNCEI</name>
<evidence type="ECO:0000256" key="1">
    <source>
        <dbReference type="ARBA" id="ARBA00009820"/>
    </source>
</evidence>
<feature type="compositionally biased region" description="Basic and acidic residues" evidence="2">
    <location>
        <begin position="16"/>
        <end position="26"/>
    </location>
</feature>
<dbReference type="Proteomes" id="UP000697710">
    <property type="component" value="Unassembled WGS sequence"/>
</dbReference>
<proteinExistence type="inferred from homology"/>
<evidence type="ECO:0000256" key="2">
    <source>
        <dbReference type="SAM" id="MobiDB-lite"/>
    </source>
</evidence>
<dbReference type="PANTHER" id="PTHR36842">
    <property type="entry name" value="PROTEIN TOLB HOMOLOG"/>
    <property type="match status" value="1"/>
</dbReference>